<dbReference type="SUPFAM" id="SSF52156">
    <property type="entry name" value="Initiation factor IF2/eIF5b, domain 3"/>
    <property type="match status" value="1"/>
</dbReference>
<dbReference type="CDD" id="cd03692">
    <property type="entry name" value="mtIF2_IVc"/>
    <property type="match status" value="1"/>
</dbReference>
<organism evidence="12 13">
    <name type="scientific">Zhenpiania hominis</name>
    <dbReference type="NCBI Taxonomy" id="2763644"/>
    <lineage>
        <taxon>Bacteria</taxon>
        <taxon>Bacillati</taxon>
        <taxon>Bacillota</taxon>
        <taxon>Clostridia</taxon>
        <taxon>Peptostreptococcales</taxon>
        <taxon>Anaerovoracaceae</taxon>
        <taxon>Zhenpiania</taxon>
    </lineage>
</organism>
<dbReference type="NCBIfam" id="TIGR00487">
    <property type="entry name" value="IF-2"/>
    <property type="match status" value="1"/>
</dbReference>
<sequence length="939" mass="102769">MKIHELAKELDMDAKEVLEKAQSMGIEVKDKDSTLKDIDAKAVKNTVLRGRSGAETKIVKAAPKKKEQTAQKKAKQEEPKVTVKAAKVAIPMQHKAAKSHTAKQQEKTSTQKPPAGKPVIPKELENRPKPPVGKPVVSKELEERSKKTGTAADAAVQDKSKVKAAEPAAETQKKEKPQPQKKEERPVIRQERLKIIKKAAEVHEEERIAREKREKAAAARAAEKKAEKRNEERSPRKDNRDNRDNRDTRDGGKRQKRDGVQRDGGRSQRRDNKSGRPQRKDQEMEAILEKPTSHKKSDKSKDKDKERDKFAKLERGGKKNGKPQPARSLEKKVRTKKQSKPKNTPEPEVEETVIPAGTTVINVPITVAGLSEQIQVSVSQIIMTLMKMGVMANVNQNVDEDTVLLLADELGIDVVIGNVEEEEVEEGLETFEDKEEDLKPRPPIITVMGHVDHGKTSLLDAIRKTNVTASESGGITQHIGASEVEINGQKIVFLDTPGHEAFTAMRARGAHTTDIAVLVVAADDSVKPQTIESISHAKAAGVPIIVAINKMDKPGANPDIVKKDLAEQGVLVEDWGGDVISVPVSAKTGDGIVNLLEMILLQAEVLELKANPNRLAMGTVLEARLDKAKGPVASLLVMNGTLKSGMSVVAGTCSGKIRLMTNDKGDKIRQAGPATAVEILGLTEVPHAGDAFNAVKEDRIAREIAEHRKEKKREEVLARNASTTLEELFSQIQEGEVKELNLIVKGDVQGSVGAIVSSLEKLSTENVRVKIVHTGVGAVTESDVMLASTSDAVIIGFNVRPSAAVSSMAERDNVQIRTYRVIYDIIDDVENAMKGMLDPEFKEVILGTVEIRDTFKVPGVGVVGGAYVTEGKVVRNAQIRLVRDGIVIHEGKIASLKRFKDDAREVAQGYECGIGIENYNDIKEGDIIECFQMEEIKRD</sequence>
<dbReference type="Gene3D" id="1.10.10.2480">
    <property type="match status" value="1"/>
</dbReference>
<dbReference type="InterPro" id="IPR000178">
    <property type="entry name" value="TF_IF2_bacterial-like"/>
</dbReference>
<feature type="compositionally biased region" description="Basic and acidic residues" evidence="10">
    <location>
        <begin position="171"/>
        <end position="292"/>
    </location>
</feature>
<comment type="subcellular location">
    <subcellularLocation>
        <location evidence="8">Cytoplasm</location>
    </subcellularLocation>
</comment>
<evidence type="ECO:0000259" key="11">
    <source>
        <dbReference type="PROSITE" id="PS51722"/>
    </source>
</evidence>
<evidence type="ECO:0000256" key="9">
    <source>
        <dbReference type="RuleBase" id="RU000644"/>
    </source>
</evidence>
<dbReference type="EMBL" id="JACRYT010000013">
    <property type="protein sequence ID" value="MBC6680465.1"/>
    <property type="molecule type" value="Genomic_DNA"/>
</dbReference>
<comment type="function">
    <text evidence="7 8 9">One of the essential components for the initiation of protein synthesis. Protects formylmethionyl-tRNA from spontaneous hydrolysis and promotes its binding to the 30S ribosomal subunits. Also involved in the hydrolysis of GTP during the formation of the 70S ribosomal complex.</text>
</comment>
<dbReference type="InterPro" id="IPR023115">
    <property type="entry name" value="TIF_IF2_dom3"/>
</dbReference>
<dbReference type="InterPro" id="IPR053905">
    <property type="entry name" value="EF-G-like_DII"/>
</dbReference>
<evidence type="ECO:0000256" key="2">
    <source>
        <dbReference type="ARBA" id="ARBA00020675"/>
    </source>
</evidence>
<evidence type="ECO:0000256" key="4">
    <source>
        <dbReference type="ARBA" id="ARBA00022741"/>
    </source>
</evidence>
<keyword evidence="8" id="KW-0963">Cytoplasm</keyword>
<dbReference type="CDD" id="cd01887">
    <property type="entry name" value="IF2_eIF5B"/>
    <property type="match status" value="1"/>
</dbReference>
<dbReference type="SUPFAM" id="SSF50447">
    <property type="entry name" value="Translation proteins"/>
    <property type="match status" value="2"/>
</dbReference>
<dbReference type="Gene3D" id="2.40.30.10">
    <property type="entry name" value="Translation factors"/>
    <property type="match status" value="2"/>
</dbReference>
<name>A0A923NPS2_9FIRM</name>
<dbReference type="PROSITE" id="PS01176">
    <property type="entry name" value="IF2"/>
    <property type="match status" value="1"/>
</dbReference>
<keyword evidence="6 8" id="KW-0342">GTP-binding</keyword>
<dbReference type="PANTHER" id="PTHR43381:SF5">
    <property type="entry name" value="TR-TYPE G DOMAIN-CONTAINING PROTEIN"/>
    <property type="match status" value="1"/>
</dbReference>
<dbReference type="Pfam" id="PF04760">
    <property type="entry name" value="IF2_N"/>
    <property type="match status" value="2"/>
</dbReference>
<feature type="region of interest" description="Disordered" evidence="10">
    <location>
        <begin position="50"/>
        <end position="350"/>
    </location>
</feature>
<dbReference type="Gene3D" id="3.40.50.10050">
    <property type="entry name" value="Translation initiation factor IF- 2, domain 3"/>
    <property type="match status" value="1"/>
</dbReference>
<dbReference type="FunFam" id="3.40.50.300:FF:000019">
    <property type="entry name" value="Translation initiation factor IF-2"/>
    <property type="match status" value="1"/>
</dbReference>
<dbReference type="InterPro" id="IPR006847">
    <property type="entry name" value="IF2_N"/>
</dbReference>
<evidence type="ECO:0000256" key="7">
    <source>
        <dbReference type="ARBA" id="ARBA00025162"/>
    </source>
</evidence>
<feature type="binding site" evidence="8">
    <location>
        <begin position="549"/>
        <end position="552"/>
    </location>
    <ligand>
        <name>GTP</name>
        <dbReference type="ChEBI" id="CHEBI:37565"/>
    </ligand>
</feature>
<dbReference type="AlphaFoldDB" id="A0A923NPS2"/>
<dbReference type="FunFam" id="3.40.50.10050:FF:000001">
    <property type="entry name" value="Translation initiation factor IF-2"/>
    <property type="match status" value="1"/>
</dbReference>
<feature type="compositionally biased region" description="Basic and acidic residues" evidence="10">
    <location>
        <begin position="137"/>
        <end position="146"/>
    </location>
</feature>
<keyword evidence="5 8" id="KW-0648">Protein biosynthesis</keyword>
<feature type="binding site" evidence="8">
    <location>
        <begin position="449"/>
        <end position="456"/>
    </location>
    <ligand>
        <name>GTP</name>
        <dbReference type="ChEBI" id="CHEBI:37565"/>
    </ligand>
</feature>
<evidence type="ECO:0000313" key="12">
    <source>
        <dbReference type="EMBL" id="MBC6680465.1"/>
    </source>
</evidence>
<evidence type="ECO:0000256" key="10">
    <source>
        <dbReference type="SAM" id="MobiDB-lite"/>
    </source>
</evidence>
<dbReference type="PANTHER" id="PTHR43381">
    <property type="entry name" value="TRANSLATION INITIATION FACTOR IF-2-RELATED"/>
    <property type="match status" value="1"/>
</dbReference>
<dbReference type="RefSeq" id="WP_187303563.1">
    <property type="nucleotide sequence ID" value="NZ_CBCTON010000035.1"/>
</dbReference>
<reference evidence="12" key="1">
    <citation type="submission" date="2020-08" db="EMBL/GenBank/DDBJ databases">
        <title>Genome public.</title>
        <authorList>
            <person name="Liu C."/>
            <person name="Sun Q."/>
        </authorList>
    </citation>
    <scope>NUCLEOTIDE SEQUENCE</scope>
    <source>
        <strain evidence="12">BX12</strain>
    </source>
</reference>
<dbReference type="FunFam" id="2.40.30.10:FF:000008">
    <property type="entry name" value="Translation initiation factor IF-2"/>
    <property type="match status" value="1"/>
</dbReference>
<keyword evidence="4 8" id="KW-0547">Nucleotide-binding</keyword>
<comment type="caution">
    <text evidence="12">The sequence shown here is derived from an EMBL/GenBank/DDBJ whole genome shotgun (WGS) entry which is preliminary data.</text>
</comment>
<comment type="similarity">
    <text evidence="1 8 9">Belongs to the TRAFAC class translation factor GTPase superfamily. Classic translation factor GTPase family. IF-2 subfamily.</text>
</comment>
<evidence type="ECO:0000256" key="8">
    <source>
        <dbReference type="HAMAP-Rule" id="MF_00100"/>
    </source>
</evidence>
<feature type="domain" description="Tr-type G" evidence="11">
    <location>
        <begin position="440"/>
        <end position="609"/>
    </location>
</feature>
<dbReference type="GO" id="GO:0003743">
    <property type="term" value="F:translation initiation factor activity"/>
    <property type="evidence" value="ECO:0007669"/>
    <property type="project" value="UniProtKB-UniRule"/>
</dbReference>
<dbReference type="GO" id="GO:0005829">
    <property type="term" value="C:cytosol"/>
    <property type="evidence" value="ECO:0007669"/>
    <property type="project" value="TreeGrafter"/>
</dbReference>
<proteinExistence type="inferred from homology"/>
<dbReference type="InterPro" id="IPR036925">
    <property type="entry name" value="TIF_IF2_dom3_sf"/>
</dbReference>
<keyword evidence="13" id="KW-1185">Reference proteome</keyword>
<dbReference type="Pfam" id="PF00009">
    <property type="entry name" value="GTP_EFTU"/>
    <property type="match status" value="1"/>
</dbReference>
<evidence type="ECO:0000313" key="13">
    <source>
        <dbReference type="Proteomes" id="UP000602647"/>
    </source>
</evidence>
<feature type="binding site" evidence="8">
    <location>
        <begin position="495"/>
        <end position="499"/>
    </location>
    <ligand>
        <name>GTP</name>
        <dbReference type="ChEBI" id="CHEBI:37565"/>
    </ligand>
</feature>
<dbReference type="InterPro" id="IPR027417">
    <property type="entry name" value="P-loop_NTPase"/>
</dbReference>
<dbReference type="InterPro" id="IPR015760">
    <property type="entry name" value="TIF_IF2"/>
</dbReference>
<dbReference type="FunFam" id="2.40.30.10:FF:000007">
    <property type="entry name" value="Translation initiation factor IF-2"/>
    <property type="match status" value="1"/>
</dbReference>
<dbReference type="SUPFAM" id="SSF52540">
    <property type="entry name" value="P-loop containing nucleoside triphosphate hydrolases"/>
    <property type="match status" value="1"/>
</dbReference>
<dbReference type="Pfam" id="PF22042">
    <property type="entry name" value="EF-G_D2"/>
    <property type="match status" value="1"/>
</dbReference>
<evidence type="ECO:0000256" key="5">
    <source>
        <dbReference type="ARBA" id="ARBA00022917"/>
    </source>
</evidence>
<protein>
    <recommendedName>
        <fullName evidence="2 8">Translation initiation factor IF-2</fullName>
    </recommendedName>
</protein>
<dbReference type="GO" id="GO:0003924">
    <property type="term" value="F:GTPase activity"/>
    <property type="evidence" value="ECO:0007669"/>
    <property type="project" value="UniProtKB-UniRule"/>
</dbReference>
<keyword evidence="3 8" id="KW-0396">Initiation factor</keyword>
<feature type="compositionally biased region" description="Basic and acidic residues" evidence="10">
    <location>
        <begin position="52"/>
        <end position="81"/>
    </location>
</feature>
<feature type="compositionally biased region" description="Basic and acidic residues" evidence="10">
    <location>
        <begin position="299"/>
        <end position="317"/>
    </location>
</feature>
<evidence type="ECO:0000256" key="6">
    <source>
        <dbReference type="ARBA" id="ARBA00023134"/>
    </source>
</evidence>
<evidence type="ECO:0000256" key="1">
    <source>
        <dbReference type="ARBA" id="ARBA00007733"/>
    </source>
</evidence>
<dbReference type="CDD" id="cd03702">
    <property type="entry name" value="IF2_mtIF2_II"/>
    <property type="match status" value="1"/>
</dbReference>
<dbReference type="Pfam" id="PF11987">
    <property type="entry name" value="IF-2"/>
    <property type="match status" value="1"/>
</dbReference>
<dbReference type="NCBIfam" id="TIGR00231">
    <property type="entry name" value="small_GTP"/>
    <property type="match status" value="1"/>
</dbReference>
<dbReference type="Proteomes" id="UP000602647">
    <property type="component" value="Unassembled WGS sequence"/>
</dbReference>
<dbReference type="InterPro" id="IPR000795">
    <property type="entry name" value="T_Tr_GTP-bd_dom"/>
</dbReference>
<dbReference type="InterPro" id="IPR009000">
    <property type="entry name" value="Transl_B-barrel_sf"/>
</dbReference>
<dbReference type="InterPro" id="IPR005225">
    <property type="entry name" value="Small_GTP-bd"/>
</dbReference>
<dbReference type="Gene3D" id="3.40.50.300">
    <property type="entry name" value="P-loop containing nucleotide triphosphate hydrolases"/>
    <property type="match status" value="1"/>
</dbReference>
<feature type="region of interest" description="G-domain" evidence="8">
    <location>
        <begin position="443"/>
        <end position="591"/>
    </location>
</feature>
<evidence type="ECO:0000256" key="3">
    <source>
        <dbReference type="ARBA" id="ARBA00022540"/>
    </source>
</evidence>
<dbReference type="PROSITE" id="PS51722">
    <property type="entry name" value="G_TR_2"/>
    <property type="match status" value="1"/>
</dbReference>
<gene>
    <name evidence="8 12" type="primary">infB</name>
    <name evidence="12" type="ORF">H9L42_11605</name>
</gene>
<dbReference type="InterPro" id="IPR044145">
    <property type="entry name" value="IF2_II"/>
</dbReference>
<dbReference type="GO" id="GO:0005525">
    <property type="term" value="F:GTP binding"/>
    <property type="evidence" value="ECO:0007669"/>
    <property type="project" value="UniProtKB-KW"/>
</dbReference>
<dbReference type="HAMAP" id="MF_00100_B">
    <property type="entry name" value="IF_2_B"/>
    <property type="match status" value="1"/>
</dbReference>
<accession>A0A923NPS2</accession>